<dbReference type="InterPro" id="IPR023457">
    <property type="entry name" value="Met-tRNA_synth_2"/>
</dbReference>
<dbReference type="OrthoDB" id="9810191at2"/>
<evidence type="ECO:0000256" key="7">
    <source>
        <dbReference type="HAMAP-Rule" id="MF_01228"/>
    </source>
</evidence>
<dbReference type="EC" id="6.1.1.10" evidence="7"/>
<dbReference type="GO" id="GO:0005737">
    <property type="term" value="C:cytoplasm"/>
    <property type="evidence" value="ECO:0007669"/>
    <property type="project" value="UniProtKB-SubCell"/>
</dbReference>
<dbReference type="CDD" id="cd00814">
    <property type="entry name" value="MetRS_core"/>
    <property type="match status" value="1"/>
</dbReference>
<keyword evidence="11" id="KW-1185">Reference proteome</keyword>
<dbReference type="InterPro" id="IPR041872">
    <property type="entry name" value="Anticodon_Met"/>
</dbReference>
<comment type="catalytic activity">
    <reaction evidence="7">
        <text>tRNA(Met) + L-methionine + ATP = L-methionyl-tRNA(Met) + AMP + diphosphate</text>
        <dbReference type="Rhea" id="RHEA:13481"/>
        <dbReference type="Rhea" id="RHEA-COMP:9667"/>
        <dbReference type="Rhea" id="RHEA-COMP:9698"/>
        <dbReference type="ChEBI" id="CHEBI:30616"/>
        <dbReference type="ChEBI" id="CHEBI:33019"/>
        <dbReference type="ChEBI" id="CHEBI:57844"/>
        <dbReference type="ChEBI" id="CHEBI:78442"/>
        <dbReference type="ChEBI" id="CHEBI:78530"/>
        <dbReference type="ChEBI" id="CHEBI:456215"/>
        <dbReference type="EC" id="6.1.1.10"/>
    </reaction>
</comment>
<dbReference type="PANTHER" id="PTHR43326">
    <property type="entry name" value="METHIONYL-TRNA SYNTHETASE"/>
    <property type="match status" value="1"/>
</dbReference>
<keyword evidence="4 7" id="KW-0067">ATP-binding</keyword>
<dbReference type="Pfam" id="PF19303">
    <property type="entry name" value="Anticodon_3"/>
    <property type="match status" value="1"/>
</dbReference>
<evidence type="ECO:0000256" key="5">
    <source>
        <dbReference type="ARBA" id="ARBA00022917"/>
    </source>
</evidence>
<keyword evidence="3 7" id="KW-0547">Nucleotide-binding</keyword>
<dbReference type="EMBL" id="LAQL01000004">
    <property type="protein sequence ID" value="KLN61293.1"/>
    <property type="molecule type" value="Genomic_DNA"/>
</dbReference>
<feature type="short sequence motif" description="'HIGH' region" evidence="7">
    <location>
        <begin position="16"/>
        <end position="26"/>
    </location>
</feature>
<feature type="short sequence motif" description="'KMSKS' region" evidence="7">
    <location>
        <begin position="304"/>
        <end position="308"/>
    </location>
</feature>
<dbReference type="InterPro" id="IPR015413">
    <property type="entry name" value="Methionyl/Leucyl_tRNA_Synth"/>
</dbReference>
<dbReference type="NCBIfam" id="NF008900">
    <property type="entry name" value="PRK12267.1"/>
    <property type="match status" value="1"/>
</dbReference>
<comment type="similarity">
    <text evidence="7">Belongs to the class-I aminoacyl-tRNA synthetase family. MetG type 2B subfamily.</text>
</comment>
<dbReference type="InterPro" id="IPR009080">
    <property type="entry name" value="tRNAsynth_Ia_anticodon-bd"/>
</dbReference>
<evidence type="ECO:0000256" key="3">
    <source>
        <dbReference type="ARBA" id="ARBA00022741"/>
    </source>
</evidence>
<dbReference type="RefSeq" id="WP_047763374.1">
    <property type="nucleotide sequence ID" value="NZ_LAQL01000004.1"/>
</dbReference>
<feature type="domain" description="Methionyl-tRNA synthetase anticodon-binding" evidence="9">
    <location>
        <begin position="379"/>
        <end position="511"/>
    </location>
</feature>
<dbReference type="InterPro" id="IPR014729">
    <property type="entry name" value="Rossmann-like_a/b/a_fold"/>
</dbReference>
<evidence type="ECO:0000256" key="2">
    <source>
        <dbReference type="ARBA" id="ARBA00022598"/>
    </source>
</evidence>
<dbReference type="InterPro" id="IPR014758">
    <property type="entry name" value="Met-tRNA_synth"/>
</dbReference>
<feature type="domain" description="Methionyl/Leucyl tRNA synthetase" evidence="8">
    <location>
        <begin position="9"/>
        <end position="368"/>
    </location>
</feature>
<evidence type="ECO:0000259" key="8">
    <source>
        <dbReference type="Pfam" id="PF09334"/>
    </source>
</evidence>
<evidence type="ECO:0000256" key="1">
    <source>
        <dbReference type="ARBA" id="ARBA00003314"/>
    </source>
</evidence>
<evidence type="ECO:0000256" key="6">
    <source>
        <dbReference type="ARBA" id="ARBA00023146"/>
    </source>
</evidence>
<dbReference type="Gene3D" id="2.170.220.10">
    <property type="match status" value="1"/>
</dbReference>
<reference evidence="10 11" key="1">
    <citation type="submission" date="2015-03" db="EMBL/GenBank/DDBJ databases">
        <title>Genome Sequence of Kiloniella spongiae MEBiC09566, isolated from a marine sponge.</title>
        <authorList>
            <person name="Shao Z."/>
            <person name="Wang L."/>
            <person name="Li X."/>
        </authorList>
    </citation>
    <scope>NUCLEOTIDE SEQUENCE [LARGE SCALE GENOMIC DNA]</scope>
    <source>
        <strain evidence="10 11">MEBiC09566</strain>
    </source>
</reference>
<dbReference type="Gene3D" id="3.40.50.620">
    <property type="entry name" value="HUPs"/>
    <property type="match status" value="1"/>
</dbReference>
<evidence type="ECO:0000256" key="4">
    <source>
        <dbReference type="ARBA" id="ARBA00022840"/>
    </source>
</evidence>
<gene>
    <name evidence="7" type="primary">metG</name>
    <name evidence="10" type="ORF">WH96_06465</name>
</gene>
<dbReference type="Proteomes" id="UP000035444">
    <property type="component" value="Unassembled WGS sequence"/>
</dbReference>
<dbReference type="STRING" id="1489064.WH96_06465"/>
<dbReference type="FunFam" id="2.170.220.10:FF:000002">
    <property type="entry name" value="Methionine--tRNA ligase"/>
    <property type="match status" value="1"/>
</dbReference>
<comment type="caution">
    <text evidence="10">The sequence shown here is derived from an EMBL/GenBank/DDBJ whole genome shotgun (WGS) entry which is preliminary data.</text>
</comment>
<evidence type="ECO:0000313" key="10">
    <source>
        <dbReference type="EMBL" id="KLN61293.1"/>
    </source>
</evidence>
<protein>
    <recommendedName>
        <fullName evidence="7">Methionine--tRNA ligase</fullName>
        <ecNumber evidence="7">6.1.1.10</ecNumber>
    </recommendedName>
    <alternativeName>
        <fullName evidence="7">Methionyl-tRNA synthetase</fullName>
        <shortName evidence="7">MetRS</shortName>
    </alternativeName>
</protein>
<sequence length="517" mass="58718">MAGSEKGSYYITTPIYYVNDKPHIGHAYTTLACDVLARFKRLDGYDVKFLTGTDEHGQKVEASAEKAGIDPQTFTDQVSQNFRDLTDVCNYSNDDFIRTTEDRHKKACQKLWQVLEDKGFIYLGSYAGWYAVRDEAFYTETELTKNADGKRIAPTGAEVEWVEEPSYFFKLSAFEDKLLALYENDPSFVGPNSRRNEVISFVKGGLRDLSVSRTTFKWGVQVPGNNDHIMYVWLDALTNYLTAVGYPDESAIEYQNFWPADLHMVGKDILRFHAIYWPAFLMAADLPLPKRIFAHGWWTNEGQKISKSIGNVIDPLALIDEYGLDQVRYFMMREVPFGKDGDYSKQAMISRMNGDLANDIGNLAQRVLSMVFKNCEGKIPEHGDFTDADKELLDSVNALHEKLRNDFDKQSFHRGLESVWNVISAANKYVDEQAPWGLKKTDLARMGTVLYVLAESIRQIAILLQPVMPESMEKMLNQLSLPVDVRKFSDLKTPLPTGVEIDKPQGVFPRYVEEGGA</sequence>
<dbReference type="PATRIC" id="fig|1489064.4.peg.2543"/>
<evidence type="ECO:0000259" key="9">
    <source>
        <dbReference type="Pfam" id="PF19303"/>
    </source>
</evidence>
<name>A0A0H2MFZ2_9PROT</name>
<dbReference type="PRINTS" id="PR01041">
    <property type="entry name" value="TRNASYNTHMET"/>
</dbReference>
<dbReference type="NCBIfam" id="TIGR00398">
    <property type="entry name" value="metG"/>
    <property type="match status" value="1"/>
</dbReference>
<dbReference type="GO" id="GO:0006431">
    <property type="term" value="P:methionyl-tRNA aminoacylation"/>
    <property type="evidence" value="ECO:0007669"/>
    <property type="project" value="UniProtKB-UniRule"/>
</dbReference>
<dbReference type="AlphaFoldDB" id="A0A0H2MFZ2"/>
<dbReference type="HAMAP" id="MF_01228">
    <property type="entry name" value="Met_tRNA_synth_type2"/>
    <property type="match status" value="1"/>
</dbReference>
<keyword evidence="2 7" id="KW-0436">Ligase</keyword>
<dbReference type="InterPro" id="IPR033911">
    <property type="entry name" value="MetRS_core"/>
</dbReference>
<keyword evidence="5 7" id="KW-0648">Protein biosynthesis</keyword>
<dbReference type="PANTHER" id="PTHR43326:SF1">
    <property type="entry name" value="METHIONINE--TRNA LIGASE, MITOCHONDRIAL"/>
    <property type="match status" value="1"/>
</dbReference>
<dbReference type="CDD" id="cd07957">
    <property type="entry name" value="Anticodon_Ia_Met"/>
    <property type="match status" value="1"/>
</dbReference>
<dbReference type="Gene3D" id="1.10.730.10">
    <property type="entry name" value="Isoleucyl-tRNA Synthetase, Domain 1"/>
    <property type="match status" value="1"/>
</dbReference>
<dbReference type="GO" id="GO:0004825">
    <property type="term" value="F:methionine-tRNA ligase activity"/>
    <property type="evidence" value="ECO:0007669"/>
    <property type="project" value="UniProtKB-UniRule"/>
</dbReference>
<comment type="subunit">
    <text evidence="7">Monomer.</text>
</comment>
<proteinExistence type="inferred from homology"/>
<keyword evidence="7" id="KW-0963">Cytoplasm</keyword>
<dbReference type="SUPFAM" id="SSF52374">
    <property type="entry name" value="Nucleotidylyl transferase"/>
    <property type="match status" value="1"/>
</dbReference>
<dbReference type="SUPFAM" id="SSF47323">
    <property type="entry name" value="Anticodon-binding domain of a subclass of class I aminoacyl-tRNA synthetases"/>
    <property type="match status" value="1"/>
</dbReference>
<dbReference type="GO" id="GO:0005524">
    <property type="term" value="F:ATP binding"/>
    <property type="evidence" value="ECO:0007669"/>
    <property type="project" value="UniProtKB-UniRule"/>
</dbReference>
<comment type="subcellular location">
    <subcellularLocation>
        <location evidence="7">Cytoplasm</location>
    </subcellularLocation>
</comment>
<keyword evidence="6 7" id="KW-0030">Aminoacyl-tRNA synthetase</keyword>
<dbReference type="PROSITE" id="PS51257">
    <property type="entry name" value="PROKAR_LIPOPROTEIN"/>
    <property type="match status" value="1"/>
</dbReference>
<comment type="caution">
    <text evidence="7">Lacks conserved residue(s) required for the propagation of feature annotation.</text>
</comment>
<accession>A0A0H2MFZ2</accession>
<evidence type="ECO:0000313" key="11">
    <source>
        <dbReference type="Proteomes" id="UP000035444"/>
    </source>
</evidence>
<comment type="function">
    <text evidence="1 7">Is required not only for elongation of protein synthesis but also for the initiation of all mRNA translation through initiator tRNA(fMet) aminoacylation.</text>
</comment>
<organism evidence="10 11">
    <name type="scientific">Kiloniella spongiae</name>
    <dbReference type="NCBI Taxonomy" id="1489064"/>
    <lineage>
        <taxon>Bacteria</taxon>
        <taxon>Pseudomonadati</taxon>
        <taxon>Pseudomonadota</taxon>
        <taxon>Alphaproteobacteria</taxon>
        <taxon>Rhodospirillales</taxon>
        <taxon>Kiloniellaceae</taxon>
        <taxon>Kiloniella</taxon>
    </lineage>
</organism>
<dbReference type="Pfam" id="PF09334">
    <property type="entry name" value="tRNA-synt_1g"/>
    <property type="match status" value="1"/>
</dbReference>